<name>A0ABZ2KW52_9BACT</name>
<dbReference type="PROSITE" id="PS51257">
    <property type="entry name" value="PROKAR_LIPOPROTEIN"/>
    <property type="match status" value="1"/>
</dbReference>
<feature type="chain" id="PRO_5045309430" description="DUF3558 domain-containing protein" evidence="1">
    <location>
        <begin position="22"/>
        <end position="191"/>
    </location>
</feature>
<reference evidence="2" key="1">
    <citation type="submission" date="2021-12" db="EMBL/GenBank/DDBJ databases">
        <title>Discovery of the Pendulisporaceae a myxobacterial family with distinct sporulation behavior and unique specialized metabolism.</title>
        <authorList>
            <person name="Garcia R."/>
            <person name="Popoff A."/>
            <person name="Bader C.D."/>
            <person name="Loehr J."/>
            <person name="Walesch S."/>
            <person name="Walt C."/>
            <person name="Boldt J."/>
            <person name="Bunk B."/>
            <person name="Haeckl F.J.F.P.J."/>
            <person name="Gunesch A.P."/>
            <person name="Birkelbach J."/>
            <person name="Nuebel U."/>
            <person name="Pietschmann T."/>
            <person name="Bach T."/>
            <person name="Mueller R."/>
        </authorList>
    </citation>
    <scope>NUCLEOTIDE SEQUENCE</scope>
    <source>
        <strain evidence="2">MSr11367</strain>
    </source>
</reference>
<organism evidence="2 3">
    <name type="scientific">Pendulispora rubella</name>
    <dbReference type="NCBI Taxonomy" id="2741070"/>
    <lineage>
        <taxon>Bacteria</taxon>
        <taxon>Pseudomonadati</taxon>
        <taxon>Myxococcota</taxon>
        <taxon>Myxococcia</taxon>
        <taxon>Myxococcales</taxon>
        <taxon>Sorangiineae</taxon>
        <taxon>Pendulisporaceae</taxon>
        <taxon>Pendulispora</taxon>
    </lineage>
</organism>
<accession>A0ABZ2KW52</accession>
<dbReference type="Proteomes" id="UP001374803">
    <property type="component" value="Chromosome"/>
</dbReference>
<dbReference type="RefSeq" id="WP_394832545.1">
    <property type="nucleotide sequence ID" value="NZ_CP089929.1"/>
</dbReference>
<protein>
    <recommendedName>
        <fullName evidence="4">DUF3558 domain-containing protein</fullName>
    </recommendedName>
</protein>
<sequence length="191" mass="19928">MTPFKALSLLCLITSVGCAGAEELPAGDDTGEAQSAVLAVDSKFTSIKPESCTKIDEGPAYAKYDCGGLAGYRLLTEDDDLRANVRVGRGSAEMDLNVWSGKIGGGAFTFLGDTVDWRGVVNGAAFDPFAITFRVTSQNVQYLVVAKVGATKSCQFKVINASKHPDASALARQAADASRTAACPATIPTPE</sequence>
<evidence type="ECO:0000256" key="1">
    <source>
        <dbReference type="SAM" id="SignalP"/>
    </source>
</evidence>
<dbReference type="EMBL" id="CP089983">
    <property type="protein sequence ID" value="WXB02919.1"/>
    <property type="molecule type" value="Genomic_DNA"/>
</dbReference>
<keyword evidence="1" id="KW-0732">Signal</keyword>
<evidence type="ECO:0008006" key="4">
    <source>
        <dbReference type="Google" id="ProtNLM"/>
    </source>
</evidence>
<evidence type="ECO:0000313" key="2">
    <source>
        <dbReference type="EMBL" id="WXB02919.1"/>
    </source>
</evidence>
<proteinExistence type="predicted"/>
<feature type="signal peptide" evidence="1">
    <location>
        <begin position="1"/>
        <end position="21"/>
    </location>
</feature>
<evidence type="ECO:0000313" key="3">
    <source>
        <dbReference type="Proteomes" id="UP001374803"/>
    </source>
</evidence>
<gene>
    <name evidence="2" type="ORF">LVJ94_39185</name>
</gene>
<keyword evidence="3" id="KW-1185">Reference proteome</keyword>